<accession>A0A6C2C7B4</accession>
<dbReference type="GO" id="GO:0006281">
    <property type="term" value="P:DNA repair"/>
    <property type="evidence" value="ECO:0007669"/>
    <property type="project" value="InterPro"/>
</dbReference>
<dbReference type="InterPro" id="IPR036614">
    <property type="entry name" value="RusA-like_sf"/>
</dbReference>
<protein>
    <submittedName>
        <fullName evidence="1">Uncharacterized protein</fullName>
    </submittedName>
</protein>
<reference evidence="1 2" key="1">
    <citation type="submission" date="2019-01" db="EMBL/GenBank/DDBJ databases">
        <title>Weissella sp. nov., a novel lactic acid bacterium isolated from animal feces.</title>
        <authorList>
            <person name="Wang L.-T."/>
        </authorList>
    </citation>
    <scope>NUCLEOTIDE SEQUENCE [LARGE SCALE GENOMIC DNA]</scope>
    <source>
        <strain evidence="1 2">8H-2</strain>
    </source>
</reference>
<proteinExistence type="predicted"/>
<organism evidence="1 2">
    <name type="scientific">Weissella muntiaci</name>
    <dbReference type="NCBI Taxonomy" id="2508881"/>
    <lineage>
        <taxon>Bacteria</taxon>
        <taxon>Bacillati</taxon>
        <taxon>Bacillota</taxon>
        <taxon>Bacilli</taxon>
        <taxon>Lactobacillales</taxon>
        <taxon>Lactobacillaceae</taxon>
        <taxon>Weissella</taxon>
    </lineage>
</organism>
<dbReference type="OrthoDB" id="3237255at2"/>
<dbReference type="GO" id="GO:0000287">
    <property type="term" value="F:magnesium ion binding"/>
    <property type="evidence" value="ECO:0007669"/>
    <property type="project" value="InterPro"/>
</dbReference>
<dbReference type="RefSeq" id="WP_148622490.1">
    <property type="nucleotide sequence ID" value="NZ_SDGZ01000013.1"/>
</dbReference>
<evidence type="ECO:0000313" key="2">
    <source>
        <dbReference type="Proteomes" id="UP000371977"/>
    </source>
</evidence>
<dbReference type="SUPFAM" id="SSF103084">
    <property type="entry name" value="Holliday junction resolvase RusA"/>
    <property type="match status" value="1"/>
</dbReference>
<dbReference type="Gene3D" id="3.30.1330.70">
    <property type="entry name" value="Holliday junction resolvase RusA"/>
    <property type="match status" value="1"/>
</dbReference>
<sequence length="158" mass="17753">MKLRAELPHKGKPSVGQAINSNDRIKNVNLKSAMVKVIRDIGAAEAWVYMGNQETFIPFSVDKPCAVMYTVHPPKNYRFDPQNFWPTIKPFEDGMTSAGFWTDDNSKVIPLHLSIAGEKSGTDNYVFELEIVDLKDLPELMIKHFSLIAANYSGSIVH</sequence>
<comment type="caution">
    <text evidence="1">The sequence shown here is derived from an EMBL/GenBank/DDBJ whole genome shotgun (WGS) entry which is preliminary data.</text>
</comment>
<dbReference type="EMBL" id="SDGZ01000013">
    <property type="protein sequence ID" value="TYC49931.1"/>
    <property type="molecule type" value="Genomic_DNA"/>
</dbReference>
<gene>
    <name evidence="1" type="ORF">ESZ50_04900</name>
</gene>
<dbReference type="AlphaFoldDB" id="A0A6C2C7B4"/>
<name>A0A6C2C7B4_9LACO</name>
<dbReference type="Proteomes" id="UP000371977">
    <property type="component" value="Unassembled WGS sequence"/>
</dbReference>
<dbReference type="GO" id="GO:0006310">
    <property type="term" value="P:DNA recombination"/>
    <property type="evidence" value="ECO:0007669"/>
    <property type="project" value="InterPro"/>
</dbReference>
<evidence type="ECO:0000313" key="1">
    <source>
        <dbReference type="EMBL" id="TYC49931.1"/>
    </source>
</evidence>
<keyword evidence="2" id="KW-1185">Reference proteome</keyword>